<dbReference type="GO" id="GO:0031460">
    <property type="term" value="P:glycine betaine transport"/>
    <property type="evidence" value="ECO:0007669"/>
    <property type="project" value="TreeGrafter"/>
</dbReference>
<keyword evidence="5 6" id="KW-0472">Membrane</keyword>
<dbReference type="InterPro" id="IPR035906">
    <property type="entry name" value="MetI-like_sf"/>
</dbReference>
<accession>A0A8J3DVR9</accession>
<feature type="transmembrane region" description="Helical" evidence="6">
    <location>
        <begin position="88"/>
        <end position="107"/>
    </location>
</feature>
<evidence type="ECO:0000256" key="3">
    <source>
        <dbReference type="ARBA" id="ARBA00022692"/>
    </source>
</evidence>
<dbReference type="InterPro" id="IPR000515">
    <property type="entry name" value="MetI-like"/>
</dbReference>
<evidence type="ECO:0000256" key="5">
    <source>
        <dbReference type="ARBA" id="ARBA00023136"/>
    </source>
</evidence>
<organism evidence="8 9">
    <name type="scientific">Tianweitania populi</name>
    <dbReference type="NCBI Taxonomy" id="1607949"/>
    <lineage>
        <taxon>Bacteria</taxon>
        <taxon>Pseudomonadati</taxon>
        <taxon>Pseudomonadota</taxon>
        <taxon>Alphaproteobacteria</taxon>
        <taxon>Hyphomicrobiales</taxon>
        <taxon>Phyllobacteriaceae</taxon>
        <taxon>Tianweitania</taxon>
    </lineage>
</organism>
<evidence type="ECO:0000256" key="1">
    <source>
        <dbReference type="ARBA" id="ARBA00004651"/>
    </source>
</evidence>
<sequence length="216" mass="22587">MTLLHQAMTWIIENPAQFNRALGQHLLMSFVSILFALAIGLPLAVAILNRKGAAFVAVNSVNGLRTLPSLAILAIMMPILGIGLWPSIVALTILALPPILINAYIGLRDVDADAIEAATGMGMSRSQILWKIRVPLAAPAMFAGLRTASVQVLAGATLAPFIGGGGLGDFIAVGIAGMDMSRLLIGAIPIAILALLAEFLLATIERLLFSERTSAA</sequence>
<gene>
    <name evidence="8" type="ORF">GCM10016234_12780</name>
</gene>
<keyword evidence="3 6" id="KW-0812">Transmembrane</keyword>
<feature type="domain" description="ABC transmembrane type-1" evidence="7">
    <location>
        <begin position="22"/>
        <end position="201"/>
    </location>
</feature>
<dbReference type="Pfam" id="PF00528">
    <property type="entry name" value="BPD_transp_1"/>
    <property type="match status" value="1"/>
</dbReference>
<evidence type="ECO:0000313" key="8">
    <source>
        <dbReference type="EMBL" id="GHD10660.1"/>
    </source>
</evidence>
<reference evidence="8" key="2">
    <citation type="submission" date="2020-09" db="EMBL/GenBank/DDBJ databases">
        <authorList>
            <person name="Sun Q."/>
            <person name="Kim S."/>
        </authorList>
    </citation>
    <scope>NUCLEOTIDE SEQUENCE</scope>
    <source>
        <strain evidence="8">KCTC 42249</strain>
    </source>
</reference>
<dbReference type="PROSITE" id="PS50928">
    <property type="entry name" value="ABC_TM1"/>
    <property type="match status" value="1"/>
</dbReference>
<reference evidence="8" key="1">
    <citation type="journal article" date="2014" name="Int. J. Syst. Evol. Microbiol.">
        <title>Complete genome sequence of Corynebacterium casei LMG S-19264T (=DSM 44701T), isolated from a smear-ripened cheese.</title>
        <authorList>
            <consortium name="US DOE Joint Genome Institute (JGI-PGF)"/>
            <person name="Walter F."/>
            <person name="Albersmeier A."/>
            <person name="Kalinowski J."/>
            <person name="Ruckert C."/>
        </authorList>
    </citation>
    <scope>NUCLEOTIDE SEQUENCE</scope>
    <source>
        <strain evidence="8">KCTC 42249</strain>
    </source>
</reference>
<evidence type="ECO:0000256" key="4">
    <source>
        <dbReference type="ARBA" id="ARBA00022989"/>
    </source>
</evidence>
<keyword evidence="9" id="KW-1185">Reference proteome</keyword>
<dbReference type="PANTHER" id="PTHR30177">
    <property type="entry name" value="GLYCINE BETAINE/L-PROLINE TRANSPORT SYSTEM PERMEASE PROTEIN PROW"/>
    <property type="match status" value="1"/>
</dbReference>
<evidence type="ECO:0000259" key="7">
    <source>
        <dbReference type="PROSITE" id="PS50928"/>
    </source>
</evidence>
<dbReference type="Proteomes" id="UP000630142">
    <property type="component" value="Unassembled WGS sequence"/>
</dbReference>
<dbReference type="SUPFAM" id="SSF161098">
    <property type="entry name" value="MetI-like"/>
    <property type="match status" value="1"/>
</dbReference>
<protein>
    <recommendedName>
        <fullName evidence="7">ABC transmembrane type-1 domain-containing protein</fullName>
    </recommendedName>
</protein>
<proteinExistence type="inferred from homology"/>
<evidence type="ECO:0000256" key="2">
    <source>
        <dbReference type="ARBA" id="ARBA00022448"/>
    </source>
</evidence>
<name>A0A8J3DVR9_9HYPH</name>
<keyword evidence="4 6" id="KW-1133">Transmembrane helix</keyword>
<feature type="transmembrane region" description="Helical" evidence="6">
    <location>
        <begin position="152"/>
        <end position="176"/>
    </location>
</feature>
<feature type="transmembrane region" description="Helical" evidence="6">
    <location>
        <begin position="61"/>
        <end position="82"/>
    </location>
</feature>
<evidence type="ECO:0000256" key="6">
    <source>
        <dbReference type="RuleBase" id="RU363032"/>
    </source>
</evidence>
<feature type="transmembrane region" description="Helical" evidence="6">
    <location>
        <begin position="26"/>
        <end position="49"/>
    </location>
</feature>
<feature type="transmembrane region" description="Helical" evidence="6">
    <location>
        <begin position="128"/>
        <end position="146"/>
    </location>
</feature>
<feature type="transmembrane region" description="Helical" evidence="6">
    <location>
        <begin position="183"/>
        <end position="204"/>
    </location>
</feature>
<keyword evidence="2 6" id="KW-0813">Transport</keyword>
<dbReference type="AlphaFoldDB" id="A0A8J3DVR9"/>
<dbReference type="CDD" id="cd06261">
    <property type="entry name" value="TM_PBP2"/>
    <property type="match status" value="1"/>
</dbReference>
<dbReference type="GO" id="GO:0005886">
    <property type="term" value="C:plasma membrane"/>
    <property type="evidence" value="ECO:0007669"/>
    <property type="project" value="UniProtKB-SubCell"/>
</dbReference>
<comment type="caution">
    <text evidence="8">The sequence shown here is derived from an EMBL/GenBank/DDBJ whole genome shotgun (WGS) entry which is preliminary data.</text>
</comment>
<dbReference type="PANTHER" id="PTHR30177:SF4">
    <property type="entry name" value="OSMOPROTECTANT IMPORT PERMEASE PROTEIN OSMW"/>
    <property type="match status" value="1"/>
</dbReference>
<dbReference type="Gene3D" id="1.10.3720.10">
    <property type="entry name" value="MetI-like"/>
    <property type="match status" value="1"/>
</dbReference>
<dbReference type="GO" id="GO:0055085">
    <property type="term" value="P:transmembrane transport"/>
    <property type="evidence" value="ECO:0007669"/>
    <property type="project" value="InterPro"/>
</dbReference>
<dbReference type="RefSeq" id="WP_189502618.1">
    <property type="nucleotide sequence ID" value="NZ_BMZQ01000001.1"/>
</dbReference>
<dbReference type="InterPro" id="IPR051204">
    <property type="entry name" value="ABC_transp_perm/SBD"/>
</dbReference>
<evidence type="ECO:0000313" key="9">
    <source>
        <dbReference type="Proteomes" id="UP000630142"/>
    </source>
</evidence>
<dbReference type="EMBL" id="BMZQ01000001">
    <property type="protein sequence ID" value="GHD10660.1"/>
    <property type="molecule type" value="Genomic_DNA"/>
</dbReference>
<comment type="subcellular location">
    <subcellularLocation>
        <location evidence="1 6">Cell membrane</location>
        <topology evidence="1 6">Multi-pass membrane protein</topology>
    </subcellularLocation>
</comment>
<comment type="similarity">
    <text evidence="6">Belongs to the binding-protein-dependent transport system permease family.</text>
</comment>